<evidence type="ECO:0000313" key="4">
    <source>
        <dbReference type="Proteomes" id="UP001229421"/>
    </source>
</evidence>
<name>A0AAD8K6Q1_TARER</name>
<sequence length="210" mass="23590">MSFNLRQGLFSFQNLNAITLIIILAASGMVSFQHIAFVFFCFFYIFFLANFSFPTLSTNPEPPIFTTTQQRILTIYVSFAALIGLILPVAYIVHGALKDDDDDKGGAKAASPHVFLLASQVLMEGVTFYGGFSLPIRVFVPVVYNAVRMYAILDWLMSELVMKGRNRVTVGISLAMVNLVFWGFNLFGFLLPVYLPKAFKNYYADKDKDL</sequence>
<dbReference type="Pfam" id="PF24867">
    <property type="entry name" value="DUF7733"/>
    <property type="match status" value="1"/>
</dbReference>
<dbReference type="PANTHER" id="PTHR33829:SF1">
    <property type="entry name" value="TRANSMEMBRANE PROTEIN"/>
    <property type="match status" value="1"/>
</dbReference>
<keyword evidence="4" id="KW-1185">Reference proteome</keyword>
<reference evidence="3" key="1">
    <citation type="journal article" date="2023" name="bioRxiv">
        <title>Improved chromosome-level genome assembly for marigold (Tagetes erecta).</title>
        <authorList>
            <person name="Jiang F."/>
            <person name="Yuan L."/>
            <person name="Wang S."/>
            <person name="Wang H."/>
            <person name="Xu D."/>
            <person name="Wang A."/>
            <person name="Fan W."/>
        </authorList>
    </citation>
    <scope>NUCLEOTIDE SEQUENCE</scope>
    <source>
        <strain evidence="3">WSJ</strain>
        <tissue evidence="3">Leaf</tissue>
    </source>
</reference>
<protein>
    <recommendedName>
        <fullName evidence="2">DUF7733 domain-containing protein</fullName>
    </recommendedName>
</protein>
<dbReference type="Proteomes" id="UP001229421">
    <property type="component" value="Unassembled WGS sequence"/>
</dbReference>
<dbReference type="EMBL" id="JAUHHV010000008">
    <property type="protein sequence ID" value="KAK1415242.1"/>
    <property type="molecule type" value="Genomic_DNA"/>
</dbReference>
<accession>A0AAD8K6Q1</accession>
<gene>
    <name evidence="3" type="ORF">QVD17_31018</name>
</gene>
<feature type="transmembrane region" description="Helical" evidence="1">
    <location>
        <begin position="35"/>
        <end position="53"/>
    </location>
</feature>
<proteinExistence type="predicted"/>
<feature type="transmembrane region" description="Helical" evidence="1">
    <location>
        <begin position="168"/>
        <end position="195"/>
    </location>
</feature>
<comment type="caution">
    <text evidence="3">The sequence shown here is derived from an EMBL/GenBank/DDBJ whole genome shotgun (WGS) entry which is preliminary data.</text>
</comment>
<feature type="domain" description="DUF7733" evidence="2">
    <location>
        <begin position="11"/>
        <end position="203"/>
    </location>
</feature>
<keyword evidence="1" id="KW-1133">Transmembrane helix</keyword>
<keyword evidence="1" id="KW-0812">Transmembrane</keyword>
<organism evidence="3 4">
    <name type="scientific">Tagetes erecta</name>
    <name type="common">African marigold</name>
    <dbReference type="NCBI Taxonomy" id="13708"/>
    <lineage>
        <taxon>Eukaryota</taxon>
        <taxon>Viridiplantae</taxon>
        <taxon>Streptophyta</taxon>
        <taxon>Embryophyta</taxon>
        <taxon>Tracheophyta</taxon>
        <taxon>Spermatophyta</taxon>
        <taxon>Magnoliopsida</taxon>
        <taxon>eudicotyledons</taxon>
        <taxon>Gunneridae</taxon>
        <taxon>Pentapetalae</taxon>
        <taxon>asterids</taxon>
        <taxon>campanulids</taxon>
        <taxon>Asterales</taxon>
        <taxon>Asteraceae</taxon>
        <taxon>Asteroideae</taxon>
        <taxon>Heliantheae alliance</taxon>
        <taxon>Tageteae</taxon>
        <taxon>Tagetes</taxon>
    </lineage>
</organism>
<evidence type="ECO:0000259" key="2">
    <source>
        <dbReference type="Pfam" id="PF24867"/>
    </source>
</evidence>
<evidence type="ECO:0000256" key="1">
    <source>
        <dbReference type="SAM" id="Phobius"/>
    </source>
</evidence>
<dbReference type="PANTHER" id="PTHR33829">
    <property type="entry name" value="OSJNBA0044M19.10 PROTEIN"/>
    <property type="match status" value="1"/>
</dbReference>
<feature type="transmembrane region" description="Helical" evidence="1">
    <location>
        <begin position="73"/>
        <end position="93"/>
    </location>
</feature>
<feature type="transmembrane region" description="Helical" evidence="1">
    <location>
        <begin position="12"/>
        <end position="30"/>
    </location>
</feature>
<keyword evidence="1" id="KW-0472">Membrane</keyword>
<dbReference type="InterPro" id="IPR056635">
    <property type="entry name" value="DUF7733"/>
</dbReference>
<evidence type="ECO:0000313" key="3">
    <source>
        <dbReference type="EMBL" id="KAK1415242.1"/>
    </source>
</evidence>
<dbReference type="AlphaFoldDB" id="A0AAD8K6Q1"/>